<dbReference type="Gene3D" id="1.10.12.10">
    <property type="entry name" value="Lyase 2-enoyl-coa Hydratase, Chain A, domain 2"/>
    <property type="match status" value="1"/>
</dbReference>
<proteinExistence type="inferred from homology"/>
<evidence type="ECO:0000313" key="4">
    <source>
        <dbReference type="EMBL" id="KYF62440.1"/>
    </source>
</evidence>
<dbReference type="AlphaFoldDB" id="A0A150Q3F3"/>
<dbReference type="PANTHER" id="PTHR11941">
    <property type="entry name" value="ENOYL-COA HYDRATASE-RELATED"/>
    <property type="match status" value="1"/>
</dbReference>
<dbReference type="Proteomes" id="UP000075604">
    <property type="component" value="Unassembled WGS sequence"/>
</dbReference>
<dbReference type="PANTHER" id="PTHR11941:SF54">
    <property type="entry name" value="ENOYL-COA HYDRATASE, MITOCHONDRIAL"/>
    <property type="match status" value="1"/>
</dbReference>
<dbReference type="PROSITE" id="PS00166">
    <property type="entry name" value="ENOYL_COA_HYDRATASE"/>
    <property type="match status" value="1"/>
</dbReference>
<dbReference type="InterPro" id="IPR001753">
    <property type="entry name" value="Enoyl-CoA_hydra/iso"/>
</dbReference>
<dbReference type="InterPro" id="IPR014748">
    <property type="entry name" value="Enoyl-CoA_hydra_C"/>
</dbReference>
<dbReference type="EMBL" id="JELX01000710">
    <property type="protein sequence ID" value="KYF62440.1"/>
    <property type="molecule type" value="Genomic_DNA"/>
</dbReference>
<evidence type="ECO:0000256" key="3">
    <source>
        <dbReference type="RuleBase" id="RU003707"/>
    </source>
</evidence>
<dbReference type="SUPFAM" id="SSF52096">
    <property type="entry name" value="ClpP/crotonase"/>
    <property type="match status" value="1"/>
</dbReference>
<organism evidence="4 5">
    <name type="scientific">Sorangium cellulosum</name>
    <name type="common">Polyangium cellulosum</name>
    <dbReference type="NCBI Taxonomy" id="56"/>
    <lineage>
        <taxon>Bacteria</taxon>
        <taxon>Pseudomonadati</taxon>
        <taxon>Myxococcota</taxon>
        <taxon>Polyangia</taxon>
        <taxon>Polyangiales</taxon>
        <taxon>Polyangiaceae</taxon>
        <taxon>Sorangium</taxon>
    </lineage>
</organism>
<dbReference type="GO" id="GO:0016836">
    <property type="term" value="F:hydro-lyase activity"/>
    <property type="evidence" value="ECO:0007669"/>
    <property type="project" value="UniProtKB-ARBA"/>
</dbReference>
<dbReference type="InterPro" id="IPR018376">
    <property type="entry name" value="Enoyl-CoA_hyd/isom_CS"/>
</dbReference>
<reference evidence="4 5" key="1">
    <citation type="submission" date="2014-02" db="EMBL/GenBank/DDBJ databases">
        <title>The small core and large imbalanced accessory genome model reveals a collaborative survival strategy of Sorangium cellulosum strains in nature.</title>
        <authorList>
            <person name="Han K."/>
            <person name="Peng R."/>
            <person name="Blom J."/>
            <person name="Li Y.-Z."/>
        </authorList>
    </citation>
    <scope>NUCLEOTIDE SEQUENCE [LARGE SCALE GENOMIC DNA]</scope>
    <source>
        <strain evidence="4 5">So0157-18</strain>
    </source>
</reference>
<dbReference type="FunFam" id="1.10.12.10:FF:000001">
    <property type="entry name" value="Probable enoyl-CoA hydratase, mitochondrial"/>
    <property type="match status" value="1"/>
</dbReference>
<name>A0A150Q3F3_SORCE</name>
<accession>A0A150Q3F3</accession>
<dbReference type="CDD" id="cd06558">
    <property type="entry name" value="crotonase-like"/>
    <property type="match status" value="1"/>
</dbReference>
<evidence type="ECO:0000313" key="5">
    <source>
        <dbReference type="Proteomes" id="UP000075604"/>
    </source>
</evidence>
<sequence>MTAQEQQPGVPARGALQLVAVERTGHVATVTIQRPDKLNALNPAVLGELTAAFHDLLAPAEGSEVRAAVLTGAGKAFVAGADIAEMAAMNSVAAKRFAEAGHRLADLIETAPFPVIAAVNGFALGGGCELALACDFIYAAEGAKLGQPEVNLGVIPGFGGTQRLLRRVGPGRARELIYSGDMITAEQALSIGLVNAVFPAAELLARARETALKIASRGPLAVAAAKRVILRGESLDLTAANELEAQAFAALFGSEDQQLGMKAFLAKSQATFTGK</sequence>
<protein>
    <submittedName>
        <fullName evidence="4">Crotonase</fullName>
    </submittedName>
</protein>
<evidence type="ECO:0000256" key="2">
    <source>
        <dbReference type="ARBA" id="ARBA00023239"/>
    </source>
</evidence>
<evidence type="ECO:0000256" key="1">
    <source>
        <dbReference type="ARBA" id="ARBA00005254"/>
    </source>
</evidence>
<dbReference type="InterPro" id="IPR029045">
    <property type="entry name" value="ClpP/crotonase-like_dom_sf"/>
</dbReference>
<comment type="caution">
    <text evidence="4">The sequence shown here is derived from an EMBL/GenBank/DDBJ whole genome shotgun (WGS) entry which is preliminary data.</text>
</comment>
<comment type="similarity">
    <text evidence="1 3">Belongs to the enoyl-CoA hydratase/isomerase family.</text>
</comment>
<dbReference type="FunFam" id="3.90.226.10:FF:000009">
    <property type="entry name" value="Carnitinyl-CoA dehydratase"/>
    <property type="match status" value="1"/>
</dbReference>
<gene>
    <name evidence="4" type="ORF">BE04_31725</name>
</gene>
<dbReference type="Pfam" id="PF00378">
    <property type="entry name" value="ECH_1"/>
    <property type="match status" value="1"/>
</dbReference>
<keyword evidence="2" id="KW-0456">Lyase</keyword>
<dbReference type="Gene3D" id="3.90.226.10">
    <property type="entry name" value="2-enoyl-CoA Hydratase, Chain A, domain 1"/>
    <property type="match status" value="1"/>
</dbReference>
<dbReference type="GO" id="GO:0006635">
    <property type="term" value="P:fatty acid beta-oxidation"/>
    <property type="evidence" value="ECO:0007669"/>
    <property type="project" value="TreeGrafter"/>
</dbReference>